<dbReference type="Proteomes" id="UP000800200">
    <property type="component" value="Unassembled WGS sequence"/>
</dbReference>
<proteinExistence type="predicted"/>
<name>A0A6A6DJU4_9PEZI</name>
<dbReference type="EMBL" id="ML994676">
    <property type="protein sequence ID" value="KAF2178190.1"/>
    <property type="molecule type" value="Genomic_DNA"/>
</dbReference>
<gene>
    <name evidence="4" type="ORF">K469DRAFT_675779</name>
    <name evidence="3" type="ORF">K469DRAFT_681192</name>
</gene>
<sequence length="448" mass="51302">MRRLISLRANHNYSKNQNRVMRKFIRKELPKKEGASTKSFEKGIASMIVVEDLIDYLWCFDEYNFVHERGRVQLAFAILILTLLGIRPGEIVESSCWRNSNEGILYKDVTLSLMRVPGGQIIAMKVKLRNRKGDRETEGDKQMLNLTEDPTQRMICPVTHFLALALADGALEGINELSDLSRLKIPESSMSLLLGIKKHMADIPVLRAFDSNGQPSRDKILKAGSLAKQLHYLGQRAGYKDRLTPYCFRRWHGNKLDKAITAAQRRQRMGHKHDDTFQAYISRISGVDSQSIMLDQPQREELFDVLRSMAMDRQLDAPMPPGSKLTAPRRARPESFSPGQDYKILREMQRDEYLKEREDFFKRGPFERIETCQAEDAGEIEDDGVLVLPPRSASRFLSTVLKYQFSRAQVAKNFCQLAPGESLALADAVKPLMEMAKRDEKPAYYQTR</sequence>
<dbReference type="InterPro" id="IPR011010">
    <property type="entry name" value="DNA_brk_join_enz"/>
</dbReference>
<dbReference type="InterPro" id="IPR013762">
    <property type="entry name" value="Integrase-like_cat_sf"/>
</dbReference>
<dbReference type="GO" id="GO:0015074">
    <property type="term" value="P:DNA integration"/>
    <property type="evidence" value="ECO:0007669"/>
    <property type="project" value="InterPro"/>
</dbReference>
<dbReference type="SUPFAM" id="SSF56349">
    <property type="entry name" value="DNA breaking-rejoining enzymes"/>
    <property type="match status" value="1"/>
</dbReference>
<organism evidence="4 5">
    <name type="scientific">Zopfia rhizophila CBS 207.26</name>
    <dbReference type="NCBI Taxonomy" id="1314779"/>
    <lineage>
        <taxon>Eukaryota</taxon>
        <taxon>Fungi</taxon>
        <taxon>Dikarya</taxon>
        <taxon>Ascomycota</taxon>
        <taxon>Pezizomycotina</taxon>
        <taxon>Dothideomycetes</taxon>
        <taxon>Dothideomycetes incertae sedis</taxon>
        <taxon>Zopfiaceae</taxon>
        <taxon>Zopfia</taxon>
    </lineage>
</organism>
<evidence type="ECO:0000256" key="1">
    <source>
        <dbReference type="ARBA" id="ARBA00023172"/>
    </source>
</evidence>
<reference evidence="4" key="1">
    <citation type="journal article" date="2020" name="Stud. Mycol.">
        <title>101 Dothideomycetes genomes: a test case for predicting lifestyles and emergence of pathogens.</title>
        <authorList>
            <person name="Haridas S."/>
            <person name="Albert R."/>
            <person name="Binder M."/>
            <person name="Bloem J."/>
            <person name="Labutti K."/>
            <person name="Salamov A."/>
            <person name="Andreopoulos B."/>
            <person name="Baker S."/>
            <person name="Barry K."/>
            <person name="Bills G."/>
            <person name="Bluhm B."/>
            <person name="Cannon C."/>
            <person name="Castanera R."/>
            <person name="Culley D."/>
            <person name="Daum C."/>
            <person name="Ezra D."/>
            <person name="Gonzalez J."/>
            <person name="Henrissat B."/>
            <person name="Kuo A."/>
            <person name="Liang C."/>
            <person name="Lipzen A."/>
            <person name="Lutzoni F."/>
            <person name="Magnuson J."/>
            <person name="Mondo S."/>
            <person name="Nolan M."/>
            <person name="Ohm R."/>
            <person name="Pangilinan J."/>
            <person name="Park H.-J."/>
            <person name="Ramirez L."/>
            <person name="Alfaro M."/>
            <person name="Sun H."/>
            <person name="Tritt A."/>
            <person name="Yoshinaga Y."/>
            <person name="Zwiers L.-H."/>
            <person name="Turgeon B."/>
            <person name="Goodwin S."/>
            <person name="Spatafora J."/>
            <person name="Crous P."/>
            <person name="Grigoriev I."/>
        </authorList>
    </citation>
    <scope>NUCLEOTIDE SEQUENCE</scope>
    <source>
        <strain evidence="4">CBS 207.26</strain>
    </source>
</reference>
<keyword evidence="5" id="KW-1185">Reference proteome</keyword>
<dbReference type="Gene3D" id="1.10.443.10">
    <property type="entry name" value="Intergrase catalytic core"/>
    <property type="match status" value="1"/>
</dbReference>
<dbReference type="Pfam" id="PF11917">
    <property type="entry name" value="DUF3435"/>
    <property type="match status" value="1"/>
</dbReference>
<evidence type="ECO:0000256" key="2">
    <source>
        <dbReference type="SAM" id="MobiDB-lite"/>
    </source>
</evidence>
<evidence type="ECO:0000313" key="5">
    <source>
        <dbReference type="Proteomes" id="UP000800200"/>
    </source>
</evidence>
<evidence type="ECO:0000313" key="4">
    <source>
        <dbReference type="EMBL" id="KAF2178190.1"/>
    </source>
</evidence>
<keyword evidence="1" id="KW-0233">DNA recombination</keyword>
<accession>A0A6A6DJU4</accession>
<dbReference type="AlphaFoldDB" id="A0A6A6DJU4"/>
<dbReference type="OrthoDB" id="3943630at2759"/>
<protein>
    <submittedName>
        <fullName evidence="4">Uncharacterized protein</fullName>
    </submittedName>
</protein>
<dbReference type="PANTHER" id="PTHR37535">
    <property type="entry name" value="FLUG DOMAIN PROTEIN"/>
    <property type="match status" value="1"/>
</dbReference>
<dbReference type="InterPro" id="IPR021842">
    <property type="entry name" value="DUF3435"/>
</dbReference>
<feature type="region of interest" description="Disordered" evidence="2">
    <location>
        <begin position="314"/>
        <end position="337"/>
    </location>
</feature>
<evidence type="ECO:0000313" key="3">
    <source>
        <dbReference type="EMBL" id="KAF2174444.1"/>
    </source>
</evidence>
<dbReference type="GO" id="GO:0006310">
    <property type="term" value="P:DNA recombination"/>
    <property type="evidence" value="ECO:0007669"/>
    <property type="project" value="UniProtKB-KW"/>
</dbReference>
<dbReference type="PANTHER" id="PTHR37535:SF4">
    <property type="entry name" value="FLUG DOMAIN-CONTAINING PROTEIN"/>
    <property type="match status" value="1"/>
</dbReference>
<dbReference type="EMBL" id="ML994929">
    <property type="protein sequence ID" value="KAF2174444.1"/>
    <property type="molecule type" value="Genomic_DNA"/>
</dbReference>
<dbReference type="GO" id="GO:0003677">
    <property type="term" value="F:DNA binding"/>
    <property type="evidence" value="ECO:0007669"/>
    <property type="project" value="InterPro"/>
</dbReference>